<sequence>MAQDIGVLGFAGKRVSKPSTHNQEPTVQPNGNIIVDTIYRTAEPGVTIIEAEPINECPTCRSCLRARQFKDHGQGDPLDTATPWP</sequence>
<evidence type="ECO:0000313" key="2">
    <source>
        <dbReference type="EMBL" id="MBG9354780.1"/>
    </source>
</evidence>
<proteinExistence type="predicted"/>
<reference evidence="2 3" key="1">
    <citation type="journal article" date="2020" name="J. Clin. Microbiol.">
        <title>Assessing the Genetic Diversity of Austrian Corynebacterium diphtheriae Clinical Isolates, 2011-2019.</title>
        <authorList>
            <person name="Schaeffer J."/>
            <person name="Huhulescu S."/>
            <person name="Stoeger A."/>
            <person name="Allerberger F."/>
            <person name="Ruppitsch W."/>
        </authorList>
    </citation>
    <scope>NUCLEOTIDE SEQUENCE [LARGE SCALE GENOMIC DNA]</scope>
    <source>
        <strain evidence="2 3">04-17</strain>
    </source>
</reference>
<accession>A0ABS0LE05</accession>
<protein>
    <recommendedName>
        <fullName evidence="4">Transposase</fullName>
    </recommendedName>
</protein>
<keyword evidence="3" id="KW-1185">Reference proteome</keyword>
<name>A0ABS0LE05_9CORY</name>
<organism evidence="2 3">
    <name type="scientific">Corynebacterium belfantii</name>
    <dbReference type="NCBI Taxonomy" id="2014537"/>
    <lineage>
        <taxon>Bacteria</taxon>
        <taxon>Bacillati</taxon>
        <taxon>Actinomycetota</taxon>
        <taxon>Actinomycetes</taxon>
        <taxon>Mycobacteriales</taxon>
        <taxon>Corynebacteriaceae</taxon>
        <taxon>Corynebacterium</taxon>
    </lineage>
</organism>
<evidence type="ECO:0000313" key="3">
    <source>
        <dbReference type="Proteomes" id="UP000615580"/>
    </source>
</evidence>
<feature type="region of interest" description="Disordered" evidence="1">
    <location>
        <begin position="1"/>
        <end position="29"/>
    </location>
</feature>
<dbReference type="Proteomes" id="UP000615580">
    <property type="component" value="Unassembled WGS sequence"/>
</dbReference>
<dbReference type="EMBL" id="JADQUG010000041">
    <property type="protein sequence ID" value="MBG9354780.1"/>
    <property type="molecule type" value="Genomic_DNA"/>
</dbReference>
<feature type="compositionally biased region" description="Polar residues" evidence="1">
    <location>
        <begin position="17"/>
        <end position="29"/>
    </location>
</feature>
<evidence type="ECO:0000256" key="1">
    <source>
        <dbReference type="SAM" id="MobiDB-lite"/>
    </source>
</evidence>
<dbReference type="RefSeq" id="WP_044055070.1">
    <property type="nucleotide sequence ID" value="NZ_CANNXG010000012.1"/>
</dbReference>
<gene>
    <name evidence="2" type="ORF">I4J41_09390</name>
</gene>
<evidence type="ECO:0008006" key="4">
    <source>
        <dbReference type="Google" id="ProtNLM"/>
    </source>
</evidence>
<comment type="caution">
    <text evidence="2">The sequence shown here is derived from an EMBL/GenBank/DDBJ whole genome shotgun (WGS) entry which is preliminary data.</text>
</comment>